<dbReference type="SUPFAM" id="SSF51182">
    <property type="entry name" value="RmlC-like cupins"/>
    <property type="match status" value="1"/>
</dbReference>
<feature type="domain" description="Cupin type-1" evidence="1">
    <location>
        <begin position="55"/>
        <end position="111"/>
    </location>
</feature>
<proteinExistence type="predicted"/>
<keyword evidence="3" id="KW-1185">Reference proteome</keyword>
<organism evidence="2 3">
    <name type="scientific">Vigna mungo</name>
    <name type="common">Black gram</name>
    <name type="synonym">Phaseolus mungo</name>
    <dbReference type="NCBI Taxonomy" id="3915"/>
    <lineage>
        <taxon>Eukaryota</taxon>
        <taxon>Viridiplantae</taxon>
        <taxon>Streptophyta</taxon>
        <taxon>Embryophyta</taxon>
        <taxon>Tracheophyta</taxon>
        <taxon>Spermatophyta</taxon>
        <taxon>Magnoliopsida</taxon>
        <taxon>eudicotyledons</taxon>
        <taxon>Gunneridae</taxon>
        <taxon>Pentapetalae</taxon>
        <taxon>rosids</taxon>
        <taxon>fabids</taxon>
        <taxon>Fabales</taxon>
        <taxon>Fabaceae</taxon>
        <taxon>Papilionoideae</taxon>
        <taxon>50 kb inversion clade</taxon>
        <taxon>NPAAA clade</taxon>
        <taxon>indigoferoid/millettioid clade</taxon>
        <taxon>Phaseoleae</taxon>
        <taxon>Vigna</taxon>
    </lineage>
</organism>
<dbReference type="Pfam" id="PF00190">
    <property type="entry name" value="Cupin_1"/>
    <property type="match status" value="1"/>
</dbReference>
<dbReference type="InterPro" id="IPR014710">
    <property type="entry name" value="RmlC-like_jellyroll"/>
</dbReference>
<dbReference type="InterPro" id="IPR006045">
    <property type="entry name" value="Cupin_1"/>
</dbReference>
<gene>
    <name evidence="2" type="ORF">V8G54_003450</name>
</gene>
<evidence type="ECO:0000313" key="3">
    <source>
        <dbReference type="Proteomes" id="UP001374535"/>
    </source>
</evidence>
<dbReference type="InterPro" id="IPR011051">
    <property type="entry name" value="RmlC_Cupin_sf"/>
</dbReference>
<sequence length="156" mass="18141">MEVDLSLELAKKETLLLPNYLFSRMVLPFLSTLTLPRLHTFYKEVELQELFSLNQVVGMDGRRVLETTVKVGNLFIVPRFFVVFKIADSDGLEWFSIVTTPNPVFIHLAGSIGAWLFHHRFCRQLSTWMKNLRNSFVQRGMRMPFSSFLQIEVAQN</sequence>
<dbReference type="Proteomes" id="UP001374535">
    <property type="component" value="Chromosome 1"/>
</dbReference>
<evidence type="ECO:0000313" key="2">
    <source>
        <dbReference type="EMBL" id="WVZ24906.1"/>
    </source>
</evidence>
<protein>
    <recommendedName>
        <fullName evidence="1">Cupin type-1 domain-containing protein</fullName>
    </recommendedName>
</protein>
<name>A0AAQ3PBT4_VIGMU</name>
<reference evidence="2 3" key="1">
    <citation type="journal article" date="2023" name="Life. Sci Alliance">
        <title>Evolutionary insights into 3D genome organization and epigenetic landscape of Vigna mungo.</title>
        <authorList>
            <person name="Junaid A."/>
            <person name="Singh B."/>
            <person name="Bhatia S."/>
        </authorList>
    </citation>
    <scope>NUCLEOTIDE SEQUENCE [LARGE SCALE GENOMIC DNA]</scope>
    <source>
        <strain evidence="2">Urdbean</strain>
    </source>
</reference>
<dbReference type="Gene3D" id="2.60.120.10">
    <property type="entry name" value="Jelly Rolls"/>
    <property type="match status" value="1"/>
</dbReference>
<accession>A0AAQ3PBT4</accession>
<dbReference type="AlphaFoldDB" id="A0AAQ3PBT4"/>
<evidence type="ECO:0000259" key="1">
    <source>
        <dbReference type="Pfam" id="PF00190"/>
    </source>
</evidence>
<dbReference type="EMBL" id="CP144700">
    <property type="protein sequence ID" value="WVZ24906.1"/>
    <property type="molecule type" value="Genomic_DNA"/>
</dbReference>